<dbReference type="GO" id="GO:0008194">
    <property type="term" value="F:UDP-glycosyltransferase activity"/>
    <property type="evidence" value="ECO:0007669"/>
    <property type="project" value="InterPro"/>
</dbReference>
<dbReference type="Proteomes" id="UP000252582">
    <property type="component" value="Unassembled WGS sequence"/>
</dbReference>
<feature type="domain" description="Erythromycin biosynthesis protein CIII-like C-terminal" evidence="2">
    <location>
        <begin position="305"/>
        <end position="398"/>
    </location>
</feature>
<dbReference type="FunFam" id="3.40.50.2000:FF:000009">
    <property type="entry name" value="Sterol 3-beta-glucosyltransferase UGT80A2"/>
    <property type="match status" value="1"/>
</dbReference>
<dbReference type="InterPro" id="IPR010610">
    <property type="entry name" value="EryCIII-like_C"/>
</dbReference>
<dbReference type="GO" id="GO:0005975">
    <property type="term" value="P:carbohydrate metabolic process"/>
    <property type="evidence" value="ECO:0007669"/>
    <property type="project" value="InterPro"/>
</dbReference>
<feature type="domain" description="Glycosyltransferase family 28 N-terminal" evidence="1">
    <location>
        <begin position="3"/>
        <end position="63"/>
    </location>
</feature>
<dbReference type="PANTHER" id="PTHR48050">
    <property type="entry name" value="STEROL 3-BETA-GLUCOSYLTRANSFERASE"/>
    <property type="match status" value="1"/>
</dbReference>
<accession>A0A6I7HUX0</accession>
<keyword evidence="3" id="KW-0808">Transferase</keyword>
<protein>
    <submittedName>
        <fullName evidence="3">UDP:flavonoid glycosyltransferase YjiC (YdhE family)</fullName>
    </submittedName>
</protein>
<dbReference type="EMBL" id="QPIX01000001">
    <property type="protein sequence ID" value="RCW28625.1"/>
    <property type="molecule type" value="Genomic_DNA"/>
</dbReference>
<evidence type="ECO:0000313" key="3">
    <source>
        <dbReference type="EMBL" id="RCW28625.1"/>
    </source>
</evidence>
<organism evidence="3 4">
    <name type="scientific">Ciceribacter lividus</name>
    <dbReference type="NCBI Taxonomy" id="1197950"/>
    <lineage>
        <taxon>Bacteria</taxon>
        <taxon>Pseudomonadati</taxon>
        <taxon>Pseudomonadota</taxon>
        <taxon>Alphaproteobacteria</taxon>
        <taxon>Hyphomicrobiales</taxon>
        <taxon>Rhizobiaceae</taxon>
        <taxon>Ciceribacter</taxon>
    </lineage>
</organism>
<evidence type="ECO:0000259" key="1">
    <source>
        <dbReference type="Pfam" id="PF03033"/>
    </source>
</evidence>
<keyword evidence="4" id="KW-1185">Reference proteome</keyword>
<name>A0A6I7HUX0_9HYPH</name>
<dbReference type="SUPFAM" id="SSF53756">
    <property type="entry name" value="UDP-Glycosyltransferase/glycogen phosphorylase"/>
    <property type="match status" value="1"/>
</dbReference>
<dbReference type="AlphaFoldDB" id="A0A6I7HUX0"/>
<dbReference type="Pfam" id="PF06722">
    <property type="entry name" value="EryCIII-like_C"/>
    <property type="match status" value="1"/>
</dbReference>
<dbReference type="InterPro" id="IPR004276">
    <property type="entry name" value="GlycoTrans_28_N"/>
</dbReference>
<evidence type="ECO:0000313" key="4">
    <source>
        <dbReference type="Proteomes" id="UP000252582"/>
    </source>
</evidence>
<proteinExistence type="predicted"/>
<evidence type="ECO:0000259" key="2">
    <source>
        <dbReference type="Pfam" id="PF06722"/>
    </source>
</evidence>
<comment type="caution">
    <text evidence="3">The sequence shown here is derived from an EMBL/GenBank/DDBJ whole genome shotgun (WGS) entry which is preliminary data.</text>
</comment>
<sequence length="440" mass="47663">MRVTIFTIGTEGDVRPLVALGVGLARKGHIITIATDKSCADLVTAHGLNYRPLSGDFRSWMHEDPDLHKQGLSTPDMARKFRDRLRMLAEDWPRQGMAAAADADLLIGNGMVFLLADSIAERLDLPVAETQLVPTLPSRNPPLMPLPRWMYRLPGAANRLLGRLSRRLVWSVMAPAYQEVVRPGLGLDPYTAPGPLSGIQSRHLRLFGYSPTLVPPDPEWPDTVQVTGAWVLPASSEYKPSPELTTFLLSGPRPIYAGFGSMTNIDADALTGTMARVARETGRRFVLATGWGGLQSGEIADCPLIHVVQHVPHDWLLPLMAAAIHHGGAGTSIAAARAGIPSIIVPVFGDQPFWASRLQRLGAAPPPIRRSQMTEARLQKALRAVEDPAMQRAAAELGQRLRREDGVDTAIGTLEAWGLIRSNPASLDRQTTPGAGPSSH</sequence>
<dbReference type="RefSeq" id="WP_114361667.1">
    <property type="nucleotide sequence ID" value="NZ_QPIX01000001.1"/>
</dbReference>
<dbReference type="GO" id="GO:0033072">
    <property type="term" value="P:vancomycin biosynthetic process"/>
    <property type="evidence" value="ECO:0007669"/>
    <property type="project" value="UniProtKB-ARBA"/>
</dbReference>
<dbReference type="Pfam" id="PF03033">
    <property type="entry name" value="Glyco_transf_28"/>
    <property type="match status" value="1"/>
</dbReference>
<dbReference type="CDD" id="cd03784">
    <property type="entry name" value="GT1_Gtf-like"/>
    <property type="match status" value="1"/>
</dbReference>
<reference evidence="3 4" key="1">
    <citation type="submission" date="2018-07" db="EMBL/GenBank/DDBJ databases">
        <title>Genomic Encyclopedia of Type Strains, Phase IV (KMG-IV): sequencing the most valuable type-strain genomes for metagenomic binning, comparative biology and taxonomic classification.</title>
        <authorList>
            <person name="Goeker M."/>
        </authorList>
    </citation>
    <scope>NUCLEOTIDE SEQUENCE [LARGE SCALE GENOMIC DNA]</scope>
    <source>
        <strain evidence="3 4">DSM 25528</strain>
    </source>
</reference>
<dbReference type="Gene3D" id="3.40.50.2000">
    <property type="entry name" value="Glycogen Phosphorylase B"/>
    <property type="match status" value="2"/>
</dbReference>
<dbReference type="PANTHER" id="PTHR48050:SF13">
    <property type="entry name" value="STEROL 3-BETA-GLUCOSYLTRANSFERASE UGT80A2"/>
    <property type="match status" value="1"/>
</dbReference>
<dbReference type="InterPro" id="IPR002213">
    <property type="entry name" value="UDP_glucos_trans"/>
</dbReference>
<gene>
    <name evidence="3" type="ORF">DFR48_101642</name>
</gene>
<dbReference type="GO" id="GO:0016758">
    <property type="term" value="F:hexosyltransferase activity"/>
    <property type="evidence" value="ECO:0007669"/>
    <property type="project" value="InterPro"/>
</dbReference>
<dbReference type="InterPro" id="IPR050426">
    <property type="entry name" value="Glycosyltransferase_28"/>
</dbReference>